<feature type="coiled-coil region" evidence="1">
    <location>
        <begin position="296"/>
        <end position="330"/>
    </location>
</feature>
<evidence type="ECO:0000313" key="4">
    <source>
        <dbReference type="EMBL" id="KAF7783949.1"/>
    </source>
</evidence>
<feature type="compositionally biased region" description="Low complexity" evidence="2">
    <location>
        <begin position="365"/>
        <end position="376"/>
    </location>
</feature>
<sequence>MGGIADTAFDAIGRPYLVREACWMRSSDQETIPSVFAAEVFTKVINVQAQEPTAEVDGRSTVVMTRLQTGFSSVTPSGPPQSTQIDDPRPDSTVTVKPADSTSTIVQDSTDINNAAKGPVPTKTSSESAQTGVQLAVEQTVAPVSTNFEMTMIVITGTEDFTTTSTESGTIKVITSRRPFTSTTTSLVTNAPTGSTLVTPKNSKTATVVGGVVGGIMGLLILAAIFAFLHRRRRRAENVMPYSTLPFRDFPFSQNRSSSKEIIIGSARNLPVQDNQVNIAPAVDPFNDPIPTEGNLSNNDDEVQRARNALDNLQALTSRFEDEIQQLRILAQSGQLSAEDGLKLEEIRRTTGLTIPFDSRHVQRSSGSSSSSAPPSYHTCNT</sequence>
<gene>
    <name evidence="4" type="ORF">Agabi119p4_114</name>
</gene>
<dbReference type="AlphaFoldDB" id="A0A8H7FA50"/>
<dbReference type="Proteomes" id="UP000629468">
    <property type="component" value="Unassembled WGS sequence"/>
</dbReference>
<feature type="region of interest" description="Disordered" evidence="2">
    <location>
        <begin position="360"/>
        <end position="382"/>
    </location>
</feature>
<accession>A0A8H7FA50</accession>
<keyword evidence="1" id="KW-0175">Coiled coil</keyword>
<evidence type="ECO:0000256" key="3">
    <source>
        <dbReference type="SAM" id="Phobius"/>
    </source>
</evidence>
<feature type="region of interest" description="Disordered" evidence="2">
    <location>
        <begin position="70"/>
        <end position="102"/>
    </location>
</feature>
<keyword evidence="3" id="KW-0812">Transmembrane</keyword>
<proteinExistence type="predicted"/>
<dbReference type="Gene3D" id="1.20.5.510">
    <property type="entry name" value="Single helix bin"/>
    <property type="match status" value="1"/>
</dbReference>
<evidence type="ECO:0000256" key="2">
    <source>
        <dbReference type="SAM" id="MobiDB-lite"/>
    </source>
</evidence>
<feature type="compositionally biased region" description="Polar residues" evidence="2">
    <location>
        <begin position="70"/>
        <end position="85"/>
    </location>
</feature>
<name>A0A8H7FA50_AGABI</name>
<keyword evidence="3" id="KW-1133">Transmembrane helix</keyword>
<evidence type="ECO:0000256" key="1">
    <source>
        <dbReference type="SAM" id="Coils"/>
    </source>
</evidence>
<protein>
    <recommendedName>
        <fullName evidence="6">Mid2 domain-containing protein</fullName>
    </recommendedName>
</protein>
<feature type="transmembrane region" description="Helical" evidence="3">
    <location>
        <begin position="208"/>
        <end position="229"/>
    </location>
</feature>
<reference evidence="4 5" key="1">
    <citation type="journal article" name="Sci. Rep.">
        <title>Telomere-to-telomere assembled and centromere annotated genomes of the two main subspecies of the button mushroom Agaricus bisporus reveal especially polymorphic chromosome ends.</title>
        <authorList>
            <person name="Sonnenberg A.S.M."/>
            <person name="Sedaghat-Telgerd N."/>
            <person name="Lavrijssen B."/>
            <person name="Ohm R.A."/>
            <person name="Hendrickx P.M."/>
            <person name="Scholtmeijer K."/>
            <person name="Baars J.J.P."/>
            <person name="van Peer A."/>
        </authorList>
    </citation>
    <scope>NUCLEOTIDE SEQUENCE [LARGE SCALE GENOMIC DNA]</scope>
    <source>
        <strain evidence="4 5">H119_p4</strain>
    </source>
</reference>
<feature type="compositionally biased region" description="Polar residues" evidence="2">
    <location>
        <begin position="92"/>
        <end position="102"/>
    </location>
</feature>
<comment type="caution">
    <text evidence="4">The sequence shown here is derived from an EMBL/GenBank/DDBJ whole genome shotgun (WGS) entry which is preliminary data.</text>
</comment>
<keyword evidence="3" id="KW-0472">Membrane</keyword>
<evidence type="ECO:0008006" key="6">
    <source>
        <dbReference type="Google" id="ProtNLM"/>
    </source>
</evidence>
<organism evidence="4 5">
    <name type="scientific">Agaricus bisporus var. burnettii</name>
    <dbReference type="NCBI Taxonomy" id="192524"/>
    <lineage>
        <taxon>Eukaryota</taxon>
        <taxon>Fungi</taxon>
        <taxon>Dikarya</taxon>
        <taxon>Basidiomycota</taxon>
        <taxon>Agaricomycotina</taxon>
        <taxon>Agaricomycetes</taxon>
        <taxon>Agaricomycetidae</taxon>
        <taxon>Agaricales</taxon>
        <taxon>Agaricineae</taxon>
        <taxon>Agaricaceae</taxon>
        <taxon>Agaricus</taxon>
    </lineage>
</organism>
<evidence type="ECO:0000313" key="5">
    <source>
        <dbReference type="Proteomes" id="UP000629468"/>
    </source>
</evidence>
<dbReference type="EMBL" id="JABXXO010000001">
    <property type="protein sequence ID" value="KAF7783949.1"/>
    <property type="molecule type" value="Genomic_DNA"/>
</dbReference>